<evidence type="ECO:0000313" key="5">
    <source>
        <dbReference type="EMBL" id="KAK3735101.1"/>
    </source>
</evidence>
<dbReference type="PROSITE" id="PS50041">
    <property type="entry name" value="C_TYPE_LECTIN_2"/>
    <property type="match status" value="1"/>
</dbReference>
<dbReference type="AlphaFoldDB" id="A0AAE0Y786"/>
<evidence type="ECO:0000313" key="6">
    <source>
        <dbReference type="Proteomes" id="UP001283361"/>
    </source>
</evidence>
<dbReference type="PANTHER" id="PTHR24043:SF8">
    <property type="entry name" value="EGF-LIKE DOMAIN-CONTAINING PROTEIN"/>
    <property type="match status" value="1"/>
</dbReference>
<dbReference type="PANTHER" id="PTHR24043">
    <property type="entry name" value="SCAVENGER RECEPTOR CLASS F"/>
    <property type="match status" value="1"/>
</dbReference>
<dbReference type="CDD" id="cd00037">
    <property type="entry name" value="CLECT"/>
    <property type="match status" value="1"/>
</dbReference>
<dbReference type="EMBL" id="JAWDGP010006827">
    <property type="protein sequence ID" value="KAK3735101.1"/>
    <property type="molecule type" value="Genomic_DNA"/>
</dbReference>
<evidence type="ECO:0000259" key="4">
    <source>
        <dbReference type="PROSITE" id="PS50041"/>
    </source>
</evidence>
<evidence type="ECO:0000256" key="2">
    <source>
        <dbReference type="SAM" id="Phobius"/>
    </source>
</evidence>
<keyword evidence="2" id="KW-0472">Membrane</keyword>
<protein>
    <recommendedName>
        <fullName evidence="4">C-type lectin domain-containing protein</fullName>
    </recommendedName>
</protein>
<accession>A0AAE0Y786</accession>
<dbReference type="GO" id="GO:0005044">
    <property type="term" value="F:scavenger receptor activity"/>
    <property type="evidence" value="ECO:0007669"/>
    <property type="project" value="InterPro"/>
</dbReference>
<gene>
    <name evidence="5" type="ORF">RRG08_054455</name>
</gene>
<comment type="caution">
    <text evidence="5">The sequence shown here is derived from an EMBL/GenBank/DDBJ whole genome shotgun (WGS) entry which is preliminary data.</text>
</comment>
<keyword evidence="2" id="KW-1133">Transmembrane helix</keyword>
<dbReference type="Gene3D" id="2.170.300.10">
    <property type="entry name" value="Tie2 ligand-binding domain superfamily"/>
    <property type="match status" value="1"/>
</dbReference>
<keyword evidence="3" id="KW-0732">Signal</keyword>
<sequence>MKLQQISISSSIGCVISFFILAHECIADFSCSTGWKSTNPFSAKCINVSTSTKKWDEARKSCQAYGGDLVQISNMLELNHILENVLSQSPNNAYWIGLKYFHADNSFKWNDVVATESNFDEFRHPSFAYIRDLCGVVLKGHRRKHIVVIPCSFKFSFICEFPPVCENNTYGPNCLEECSPYCDGANSSCDRINGSCIFGCLDGYQGAFCDSVCENNTYGPNCLEECSPYCGGANSSCDRINGSCVFGCLDGYQGALCDSVCENNTYGPNCFEECSPYCGGANNSCDTRNGSCDYGCINGYHGDFCESVCEDNTYGPNCVKKCSPYCAGANNSCDRFDGSCVYGCIDGYFGDFCEYAIKTSPTKIRNIDYTKVAIIWSIMFLMVVFCMCCYTTISANRKKTEP</sequence>
<dbReference type="InterPro" id="IPR016186">
    <property type="entry name" value="C-type_lectin-like/link_sf"/>
</dbReference>
<dbReference type="InterPro" id="IPR001304">
    <property type="entry name" value="C-type_lectin-like"/>
</dbReference>
<keyword evidence="2" id="KW-0812">Transmembrane</keyword>
<dbReference type="SMART" id="SM00034">
    <property type="entry name" value="CLECT"/>
    <property type="match status" value="1"/>
</dbReference>
<name>A0AAE0Y786_9GAST</name>
<dbReference type="Pfam" id="PF00059">
    <property type="entry name" value="Lectin_C"/>
    <property type="match status" value="1"/>
</dbReference>
<dbReference type="Gene3D" id="3.10.100.10">
    <property type="entry name" value="Mannose-Binding Protein A, subunit A"/>
    <property type="match status" value="1"/>
</dbReference>
<reference evidence="5" key="1">
    <citation type="journal article" date="2023" name="G3 (Bethesda)">
        <title>A reference genome for the long-term kleptoplast-retaining sea slug Elysia crispata morphotype clarki.</title>
        <authorList>
            <person name="Eastman K.E."/>
            <person name="Pendleton A.L."/>
            <person name="Shaikh M.A."/>
            <person name="Suttiyut T."/>
            <person name="Ogas R."/>
            <person name="Tomko P."/>
            <person name="Gavelis G."/>
            <person name="Widhalm J.R."/>
            <person name="Wisecaver J.H."/>
        </authorList>
    </citation>
    <scope>NUCLEOTIDE SEQUENCE</scope>
    <source>
        <strain evidence="5">ECLA1</strain>
    </source>
</reference>
<evidence type="ECO:0000256" key="3">
    <source>
        <dbReference type="SAM" id="SignalP"/>
    </source>
</evidence>
<feature type="chain" id="PRO_5042169474" description="C-type lectin domain-containing protein" evidence="3">
    <location>
        <begin position="28"/>
        <end position="402"/>
    </location>
</feature>
<dbReference type="Proteomes" id="UP001283361">
    <property type="component" value="Unassembled WGS sequence"/>
</dbReference>
<feature type="signal peptide" evidence="3">
    <location>
        <begin position="1"/>
        <end position="27"/>
    </location>
</feature>
<dbReference type="InterPro" id="IPR016187">
    <property type="entry name" value="CTDL_fold"/>
</dbReference>
<feature type="transmembrane region" description="Helical" evidence="2">
    <location>
        <begin position="373"/>
        <end position="393"/>
    </location>
</feature>
<organism evidence="5 6">
    <name type="scientific">Elysia crispata</name>
    <name type="common">lettuce slug</name>
    <dbReference type="NCBI Taxonomy" id="231223"/>
    <lineage>
        <taxon>Eukaryota</taxon>
        <taxon>Metazoa</taxon>
        <taxon>Spiralia</taxon>
        <taxon>Lophotrochozoa</taxon>
        <taxon>Mollusca</taxon>
        <taxon>Gastropoda</taxon>
        <taxon>Heterobranchia</taxon>
        <taxon>Euthyneura</taxon>
        <taxon>Panpulmonata</taxon>
        <taxon>Sacoglossa</taxon>
        <taxon>Placobranchoidea</taxon>
        <taxon>Plakobranchidae</taxon>
        <taxon>Elysia</taxon>
    </lineage>
</organism>
<dbReference type="InterPro" id="IPR042635">
    <property type="entry name" value="MEGF10/SREC1/2-like"/>
</dbReference>
<keyword evidence="6" id="KW-1185">Reference proteome</keyword>
<evidence type="ECO:0000256" key="1">
    <source>
        <dbReference type="ARBA" id="ARBA00022536"/>
    </source>
</evidence>
<feature type="domain" description="C-type lectin" evidence="4">
    <location>
        <begin position="41"/>
        <end position="160"/>
    </location>
</feature>
<dbReference type="SUPFAM" id="SSF56436">
    <property type="entry name" value="C-type lectin-like"/>
    <property type="match status" value="1"/>
</dbReference>
<proteinExistence type="predicted"/>
<keyword evidence="1" id="KW-0245">EGF-like domain</keyword>